<evidence type="ECO:0000313" key="1">
    <source>
        <dbReference type="EMBL" id="KHN95670.1"/>
    </source>
</evidence>
<gene>
    <name evidence="1" type="ORF">MAM_06511</name>
</gene>
<organism evidence="1 2">
    <name type="scientific">Metarhizium album (strain ARSEF 1941)</name>
    <dbReference type="NCBI Taxonomy" id="1081103"/>
    <lineage>
        <taxon>Eukaryota</taxon>
        <taxon>Fungi</taxon>
        <taxon>Dikarya</taxon>
        <taxon>Ascomycota</taxon>
        <taxon>Pezizomycotina</taxon>
        <taxon>Sordariomycetes</taxon>
        <taxon>Hypocreomycetidae</taxon>
        <taxon>Hypocreales</taxon>
        <taxon>Clavicipitaceae</taxon>
        <taxon>Metarhizium</taxon>
    </lineage>
</organism>
<sequence>MQGIAILELCTVARDEEKLRALESLVSGFVEALERVIMQQRIQDANELLLRIRQSLFEKIMDKGTAADVDRFQELVQHVAEVAKRRESAMSELIEKEELWGPYLQDLDG</sequence>
<evidence type="ECO:0000313" key="2">
    <source>
        <dbReference type="Proteomes" id="UP000030816"/>
    </source>
</evidence>
<name>A0A0B2WRQ8_METAS</name>
<reference evidence="1 2" key="1">
    <citation type="journal article" date="2014" name="Proc. Natl. Acad. Sci. U.S.A.">
        <title>Trajectory and genomic determinants of fungal-pathogen speciation and host adaptation.</title>
        <authorList>
            <person name="Hu X."/>
            <person name="Xiao G."/>
            <person name="Zheng P."/>
            <person name="Shang Y."/>
            <person name="Su Y."/>
            <person name="Zhang X."/>
            <person name="Liu X."/>
            <person name="Zhan S."/>
            <person name="St Leger R.J."/>
            <person name="Wang C."/>
        </authorList>
    </citation>
    <scope>NUCLEOTIDE SEQUENCE [LARGE SCALE GENOMIC DNA]</scope>
    <source>
        <strain evidence="1 2">ARSEF 1941</strain>
    </source>
</reference>
<dbReference type="AlphaFoldDB" id="A0A0B2WRQ8"/>
<dbReference type="RefSeq" id="XP_040676736.1">
    <property type="nucleotide sequence ID" value="XM_040825309.1"/>
</dbReference>
<dbReference type="HOGENOM" id="CLU_2184557_0_0_1"/>
<protein>
    <submittedName>
        <fullName evidence="1">Uncharacterized protein</fullName>
    </submittedName>
</protein>
<dbReference type="Proteomes" id="UP000030816">
    <property type="component" value="Unassembled WGS sequence"/>
</dbReference>
<keyword evidence="2" id="KW-1185">Reference proteome</keyword>
<proteinExistence type="predicted"/>
<comment type="caution">
    <text evidence="1">The sequence shown here is derived from an EMBL/GenBank/DDBJ whole genome shotgun (WGS) entry which is preliminary data.</text>
</comment>
<dbReference type="GeneID" id="63740966"/>
<accession>A0A0B2WRQ8</accession>
<dbReference type="EMBL" id="AZHE01000021">
    <property type="protein sequence ID" value="KHN95670.1"/>
    <property type="molecule type" value="Genomic_DNA"/>
</dbReference>